<dbReference type="PROSITE" id="PS50059">
    <property type="entry name" value="FKBP_PPIASE"/>
    <property type="match status" value="1"/>
</dbReference>
<dbReference type="GO" id="GO:0009507">
    <property type="term" value="C:chloroplast"/>
    <property type="evidence" value="ECO:0007669"/>
    <property type="project" value="InterPro"/>
</dbReference>
<keyword evidence="2" id="KW-1133">Transmembrane helix</keyword>
<dbReference type="PANTHER" id="PTHR47833">
    <property type="entry name" value="PHOTOSYNTHETIC NDH SUBUNIT OF LUMENAL LOCATION 4, CHLOROPLASTIC"/>
    <property type="match status" value="1"/>
</dbReference>
<keyword evidence="1" id="KW-0413">Isomerase</keyword>
<dbReference type="EC" id="5.2.1.8" evidence="1"/>
<evidence type="ECO:0000313" key="4">
    <source>
        <dbReference type="EMBL" id="CAE0816558.1"/>
    </source>
</evidence>
<dbReference type="Gene3D" id="3.10.50.40">
    <property type="match status" value="1"/>
</dbReference>
<dbReference type="GO" id="GO:0003755">
    <property type="term" value="F:peptidyl-prolyl cis-trans isomerase activity"/>
    <property type="evidence" value="ECO:0007669"/>
    <property type="project" value="UniProtKB-KW"/>
</dbReference>
<feature type="transmembrane region" description="Helical" evidence="2">
    <location>
        <begin position="32"/>
        <end position="62"/>
    </location>
</feature>
<name>A0A7S4FVL2_9EUGL</name>
<dbReference type="AlphaFoldDB" id="A0A7S4FVL2"/>
<evidence type="ECO:0000259" key="3">
    <source>
        <dbReference type="PROSITE" id="PS50059"/>
    </source>
</evidence>
<dbReference type="InterPro" id="IPR001179">
    <property type="entry name" value="PPIase_FKBP_dom"/>
</dbReference>
<dbReference type="Pfam" id="PF00254">
    <property type="entry name" value="FKBP_C"/>
    <property type="match status" value="1"/>
</dbReference>
<dbReference type="EMBL" id="HBJA01079099">
    <property type="protein sequence ID" value="CAE0816558.1"/>
    <property type="molecule type" value="Transcribed_RNA"/>
</dbReference>
<sequence>MLPLHATSYDAPEALLRPIYAPPPTLLSRRPFFMGFLVSFGVTGLLWAIITPASIVPSALFVPQTAAHVRPRPLAMAVQDDIARDIDSAKATDEPTDAVSGPTTRRTALGLAAGFLGIEFGLKPSGAEIPIHLYREGPEELRYNDLEVGEGAEPQKGDLVTCSFEGTVVQTGERFDVGQSVSFQVGNGEVIEAWDIALLGGKNMPRMKVGGTRQIRVTPDLAYGKVGAGCTMAAPRDIPSKVAGGVTKCVIPPNAEVDFIIKLDNVA</sequence>
<keyword evidence="1" id="KW-0697">Rotamase</keyword>
<proteinExistence type="predicted"/>
<keyword evidence="2" id="KW-0812">Transmembrane</keyword>
<protein>
    <recommendedName>
        <fullName evidence="1">peptidylprolyl isomerase</fullName>
        <ecNumber evidence="1">5.2.1.8</ecNumber>
    </recommendedName>
</protein>
<comment type="catalytic activity">
    <reaction evidence="1">
        <text>[protein]-peptidylproline (omega=180) = [protein]-peptidylproline (omega=0)</text>
        <dbReference type="Rhea" id="RHEA:16237"/>
        <dbReference type="Rhea" id="RHEA-COMP:10747"/>
        <dbReference type="Rhea" id="RHEA-COMP:10748"/>
        <dbReference type="ChEBI" id="CHEBI:83833"/>
        <dbReference type="ChEBI" id="CHEBI:83834"/>
        <dbReference type="EC" id="5.2.1.8"/>
    </reaction>
</comment>
<organism evidence="4">
    <name type="scientific">Eutreptiella gymnastica</name>
    <dbReference type="NCBI Taxonomy" id="73025"/>
    <lineage>
        <taxon>Eukaryota</taxon>
        <taxon>Discoba</taxon>
        <taxon>Euglenozoa</taxon>
        <taxon>Euglenida</taxon>
        <taxon>Spirocuta</taxon>
        <taxon>Euglenophyceae</taxon>
        <taxon>Eutreptiales</taxon>
        <taxon>Eutreptiaceae</taxon>
        <taxon>Eutreptiella</taxon>
    </lineage>
</organism>
<dbReference type="InterPro" id="IPR046357">
    <property type="entry name" value="PPIase_dom_sf"/>
</dbReference>
<evidence type="ECO:0000256" key="1">
    <source>
        <dbReference type="PROSITE-ProRule" id="PRU00277"/>
    </source>
</evidence>
<dbReference type="SUPFAM" id="SSF54534">
    <property type="entry name" value="FKBP-like"/>
    <property type="match status" value="1"/>
</dbReference>
<keyword evidence="2" id="KW-0472">Membrane</keyword>
<gene>
    <name evidence="4" type="ORF">EGYM00163_LOCUS27719</name>
</gene>
<dbReference type="PANTHER" id="PTHR47833:SF2">
    <property type="entry name" value="PEPTIDYLPROLYL ISOMERASE"/>
    <property type="match status" value="1"/>
</dbReference>
<feature type="domain" description="PPIase FKBP-type" evidence="3">
    <location>
        <begin position="157"/>
        <end position="267"/>
    </location>
</feature>
<accession>A0A7S4FVL2</accession>
<reference evidence="4" key="1">
    <citation type="submission" date="2021-01" db="EMBL/GenBank/DDBJ databases">
        <authorList>
            <person name="Corre E."/>
            <person name="Pelletier E."/>
            <person name="Niang G."/>
            <person name="Scheremetjew M."/>
            <person name="Finn R."/>
            <person name="Kale V."/>
            <person name="Holt S."/>
            <person name="Cochrane G."/>
            <person name="Meng A."/>
            <person name="Brown T."/>
            <person name="Cohen L."/>
        </authorList>
    </citation>
    <scope>NUCLEOTIDE SEQUENCE</scope>
    <source>
        <strain evidence="4">CCMP1594</strain>
    </source>
</reference>
<dbReference type="InterPro" id="IPR044183">
    <property type="entry name" value="PNSL4/FKBP13-like"/>
</dbReference>
<evidence type="ECO:0000256" key="2">
    <source>
        <dbReference type="SAM" id="Phobius"/>
    </source>
</evidence>